<evidence type="ECO:0000256" key="7">
    <source>
        <dbReference type="ARBA" id="ARBA00023004"/>
    </source>
</evidence>
<keyword evidence="8 11" id="KW-0503">Monooxygenase</keyword>
<dbReference type="InterPro" id="IPR036396">
    <property type="entry name" value="Cyt_P450_sf"/>
</dbReference>
<evidence type="ECO:0000256" key="6">
    <source>
        <dbReference type="ARBA" id="ARBA00023002"/>
    </source>
</evidence>
<keyword evidence="6 11" id="KW-0560">Oxidoreductase</keyword>
<keyword evidence="4 10" id="KW-0349">Heme</keyword>
<dbReference type="AlphaFoldDB" id="A0AAD7M4E8"/>
<evidence type="ECO:0000256" key="2">
    <source>
        <dbReference type="ARBA" id="ARBA00004370"/>
    </source>
</evidence>
<dbReference type="PRINTS" id="PR00463">
    <property type="entry name" value="EP450I"/>
</dbReference>
<evidence type="ECO:0000256" key="10">
    <source>
        <dbReference type="PIRSR" id="PIRSR602401-1"/>
    </source>
</evidence>
<evidence type="ECO:0000256" key="3">
    <source>
        <dbReference type="ARBA" id="ARBA00010617"/>
    </source>
</evidence>
<evidence type="ECO:0000313" key="13">
    <source>
        <dbReference type="EMBL" id="KAJ7969667.1"/>
    </source>
</evidence>
<keyword evidence="12" id="KW-1133">Transmembrane helix</keyword>
<evidence type="ECO:0000256" key="8">
    <source>
        <dbReference type="ARBA" id="ARBA00023033"/>
    </source>
</evidence>
<dbReference type="PROSITE" id="PS00086">
    <property type="entry name" value="CYTOCHROME_P450"/>
    <property type="match status" value="1"/>
</dbReference>
<dbReference type="CDD" id="cd11072">
    <property type="entry name" value="CYP71-like"/>
    <property type="match status" value="1"/>
</dbReference>
<protein>
    <submittedName>
        <fullName evidence="13">Cytochrome P450</fullName>
    </submittedName>
</protein>
<evidence type="ECO:0000256" key="1">
    <source>
        <dbReference type="ARBA" id="ARBA00001971"/>
    </source>
</evidence>
<evidence type="ECO:0000256" key="12">
    <source>
        <dbReference type="SAM" id="Phobius"/>
    </source>
</evidence>
<comment type="subcellular location">
    <subcellularLocation>
        <location evidence="2">Membrane</location>
    </subcellularLocation>
</comment>
<dbReference type="SUPFAM" id="SSF48264">
    <property type="entry name" value="Cytochrome P450"/>
    <property type="match status" value="1"/>
</dbReference>
<dbReference type="GO" id="GO:0016705">
    <property type="term" value="F:oxidoreductase activity, acting on paired donors, with incorporation or reduction of molecular oxygen"/>
    <property type="evidence" value="ECO:0007669"/>
    <property type="project" value="InterPro"/>
</dbReference>
<keyword evidence="5 10" id="KW-0479">Metal-binding</keyword>
<comment type="cofactor">
    <cofactor evidence="1 10">
        <name>heme</name>
        <dbReference type="ChEBI" id="CHEBI:30413"/>
    </cofactor>
</comment>
<comment type="caution">
    <text evidence="13">The sequence shown here is derived from an EMBL/GenBank/DDBJ whole genome shotgun (WGS) entry which is preliminary data.</text>
</comment>
<feature type="binding site" description="axial binding residue" evidence="10">
    <location>
        <position position="476"/>
    </location>
    <ligand>
        <name>heme</name>
        <dbReference type="ChEBI" id="CHEBI:30413"/>
    </ligand>
    <ligandPart>
        <name>Fe</name>
        <dbReference type="ChEBI" id="CHEBI:18248"/>
    </ligandPart>
</feature>
<keyword evidence="7 10" id="KW-0408">Iron</keyword>
<accession>A0AAD7M4E8</accession>
<dbReference type="InterPro" id="IPR002401">
    <property type="entry name" value="Cyt_P450_E_grp-I"/>
</dbReference>
<dbReference type="PRINTS" id="PR00385">
    <property type="entry name" value="P450"/>
</dbReference>
<sequence>MSILTAPFKDKDVINSLLNCSNFSVNQPAMSLLTLITALVLLLPIIYIAFANLLQPKQLKKGRKQPPGPVSLPVIGHLHLLGNLPQRALQSLAKKYGPIMSLRLGDKPTIVVSSPEAAQLFLKTHDAVFASRPRIQATELMSFGEKGIALTQYGPYWRDIRKLCSVHLFSPSKVEFYAPLRREEVGLLVESLKRSATAHEVVDLSMLLYDVIESITFKMIWGRSKDERFDMKGLIQEVARLGGTFNITDYVPWLGKFDLQGITQSMKKNNKEMNKMLETIMVEHEQDTSKKQEHHKDFIDHLLSLIHDQPYSPHDEEIVAIDRTNIKAIVMDLIIAAFETTATTLDWAFSELLRNPRVMKKLQQELENVVGLNKMVEQSDVEKLNYLDMVVKETYRLHPVAPFLIPHESTENITINGYYIKKNTRVIVNVWAIGRDPKTWSKNAEEFYPERFFDNNIDLKGHDFELIPFGSGRRGCPGMLLGLMSVKYTIARLVHCFNWELPNGMNPEDIDMNEKFGLSIPRVKHLLAKPTYRLVH</sequence>
<dbReference type="GO" id="GO:0004497">
    <property type="term" value="F:monooxygenase activity"/>
    <property type="evidence" value="ECO:0007669"/>
    <property type="project" value="UniProtKB-KW"/>
</dbReference>
<dbReference type="PANTHER" id="PTHR47943:SF9">
    <property type="entry name" value="CYTOCHROME P450"/>
    <property type="match status" value="1"/>
</dbReference>
<evidence type="ECO:0000256" key="5">
    <source>
        <dbReference type="ARBA" id="ARBA00022723"/>
    </source>
</evidence>
<keyword evidence="9 12" id="KW-0472">Membrane</keyword>
<dbReference type="EMBL" id="JARAOO010000004">
    <property type="protein sequence ID" value="KAJ7969667.1"/>
    <property type="molecule type" value="Genomic_DNA"/>
</dbReference>
<dbReference type="InterPro" id="IPR017972">
    <property type="entry name" value="Cyt_P450_CS"/>
</dbReference>
<gene>
    <name evidence="13" type="ORF">O6P43_007978</name>
</gene>
<dbReference type="GO" id="GO:0020037">
    <property type="term" value="F:heme binding"/>
    <property type="evidence" value="ECO:0007669"/>
    <property type="project" value="InterPro"/>
</dbReference>
<dbReference type="Proteomes" id="UP001163823">
    <property type="component" value="Chromosome 4"/>
</dbReference>
<feature type="transmembrane region" description="Helical" evidence="12">
    <location>
        <begin position="32"/>
        <end position="54"/>
    </location>
</feature>
<dbReference type="GO" id="GO:0005506">
    <property type="term" value="F:iron ion binding"/>
    <property type="evidence" value="ECO:0007669"/>
    <property type="project" value="InterPro"/>
</dbReference>
<evidence type="ECO:0000256" key="11">
    <source>
        <dbReference type="RuleBase" id="RU000461"/>
    </source>
</evidence>
<evidence type="ECO:0000313" key="14">
    <source>
        <dbReference type="Proteomes" id="UP001163823"/>
    </source>
</evidence>
<reference evidence="13" key="1">
    <citation type="journal article" date="2023" name="Science">
        <title>Elucidation of the pathway for biosynthesis of saponin adjuvants from the soapbark tree.</title>
        <authorList>
            <person name="Reed J."/>
            <person name="Orme A."/>
            <person name="El-Demerdash A."/>
            <person name="Owen C."/>
            <person name="Martin L.B.B."/>
            <person name="Misra R.C."/>
            <person name="Kikuchi S."/>
            <person name="Rejzek M."/>
            <person name="Martin A.C."/>
            <person name="Harkess A."/>
            <person name="Leebens-Mack J."/>
            <person name="Louveau T."/>
            <person name="Stephenson M.J."/>
            <person name="Osbourn A."/>
        </authorList>
    </citation>
    <scope>NUCLEOTIDE SEQUENCE</scope>
    <source>
        <strain evidence="13">S10</strain>
    </source>
</reference>
<dbReference type="PANTHER" id="PTHR47943">
    <property type="entry name" value="CYTOCHROME P450 93A3-LIKE"/>
    <property type="match status" value="1"/>
</dbReference>
<comment type="similarity">
    <text evidence="3 11">Belongs to the cytochrome P450 family.</text>
</comment>
<keyword evidence="14" id="KW-1185">Reference proteome</keyword>
<evidence type="ECO:0000256" key="4">
    <source>
        <dbReference type="ARBA" id="ARBA00022617"/>
    </source>
</evidence>
<keyword evidence="12" id="KW-0812">Transmembrane</keyword>
<dbReference type="InterPro" id="IPR001128">
    <property type="entry name" value="Cyt_P450"/>
</dbReference>
<name>A0AAD7M4E8_QUISA</name>
<dbReference type="FunFam" id="1.10.630.10:FF:000011">
    <property type="entry name" value="Cytochrome P450 83B1"/>
    <property type="match status" value="1"/>
</dbReference>
<dbReference type="GO" id="GO:0016020">
    <property type="term" value="C:membrane"/>
    <property type="evidence" value="ECO:0007669"/>
    <property type="project" value="UniProtKB-SubCell"/>
</dbReference>
<proteinExistence type="inferred from homology"/>
<dbReference type="KEGG" id="qsa:O6P43_007978"/>
<evidence type="ECO:0000256" key="9">
    <source>
        <dbReference type="ARBA" id="ARBA00023136"/>
    </source>
</evidence>
<dbReference type="Pfam" id="PF00067">
    <property type="entry name" value="p450"/>
    <property type="match status" value="1"/>
</dbReference>
<dbReference type="Gene3D" id="1.10.630.10">
    <property type="entry name" value="Cytochrome P450"/>
    <property type="match status" value="1"/>
</dbReference>
<organism evidence="13 14">
    <name type="scientific">Quillaja saponaria</name>
    <name type="common">Soap bark tree</name>
    <dbReference type="NCBI Taxonomy" id="32244"/>
    <lineage>
        <taxon>Eukaryota</taxon>
        <taxon>Viridiplantae</taxon>
        <taxon>Streptophyta</taxon>
        <taxon>Embryophyta</taxon>
        <taxon>Tracheophyta</taxon>
        <taxon>Spermatophyta</taxon>
        <taxon>Magnoliopsida</taxon>
        <taxon>eudicotyledons</taxon>
        <taxon>Gunneridae</taxon>
        <taxon>Pentapetalae</taxon>
        <taxon>rosids</taxon>
        <taxon>fabids</taxon>
        <taxon>Fabales</taxon>
        <taxon>Quillajaceae</taxon>
        <taxon>Quillaja</taxon>
    </lineage>
</organism>